<evidence type="ECO:0000313" key="1">
    <source>
        <dbReference type="EMBL" id="MBM3273973.1"/>
    </source>
</evidence>
<dbReference type="EMBL" id="VGJX01000089">
    <property type="protein sequence ID" value="MBM3273973.1"/>
    <property type="molecule type" value="Genomic_DNA"/>
</dbReference>
<evidence type="ECO:0000313" key="2">
    <source>
        <dbReference type="Proteomes" id="UP000703893"/>
    </source>
</evidence>
<dbReference type="AlphaFoldDB" id="A0A937X2A2"/>
<proteinExistence type="predicted"/>
<accession>A0A937X2A2</accession>
<dbReference type="Proteomes" id="UP000703893">
    <property type="component" value="Unassembled WGS sequence"/>
</dbReference>
<name>A0A937X2A2_9BACT</name>
<protein>
    <submittedName>
        <fullName evidence="1">Uncharacterized protein</fullName>
    </submittedName>
</protein>
<organism evidence="1 2">
    <name type="scientific">Candidatus Tanganyikabacteria bacterium</name>
    <dbReference type="NCBI Taxonomy" id="2961651"/>
    <lineage>
        <taxon>Bacteria</taxon>
        <taxon>Bacillati</taxon>
        <taxon>Candidatus Sericytochromatia</taxon>
        <taxon>Candidatus Tanganyikabacteria</taxon>
    </lineage>
</organism>
<gene>
    <name evidence="1" type="ORF">FJZ00_02380</name>
</gene>
<comment type="caution">
    <text evidence="1">The sequence shown here is derived from an EMBL/GenBank/DDBJ whole genome shotgun (WGS) entry which is preliminary data.</text>
</comment>
<reference evidence="1 2" key="1">
    <citation type="submission" date="2019-03" db="EMBL/GenBank/DDBJ databases">
        <title>Lake Tanganyika Metagenome-Assembled Genomes (MAGs).</title>
        <authorList>
            <person name="Tran P."/>
        </authorList>
    </citation>
    <scope>NUCLEOTIDE SEQUENCE [LARGE SCALE GENOMIC DNA]</scope>
    <source>
        <strain evidence="1">K_DeepCast_65m_m2_236</strain>
    </source>
</reference>
<sequence length="62" mass="6393">MSLADASLVALAEQDLDPELPHQAAGDLAGVTRSLNNIAVVKMELGDTAGSLADRTPHIAQL</sequence>